<name>A0A917YA93_9ACTN</name>
<sequence length="287" mass="29801">MTTTATPGGLTNSLNTVQHEVVTVGAEDAPGVGTVPFHHCPPPIVTANGGGCSADGTLVSTSTLDANGRASSATVGGEGGTYCRRAEFTPSANDHHYLSATHTNATTECFTIAPPRPRPPRPPQPPPSVDLSVRKTDTPDPVAAGQNLTYTIRQTNNGPDTADGVQLTDLVPAGMTFLSLAAPAGWTTTRPPASGTGRQGRRRSRGQPLPDRPGRHQDQLPLTHAGLVQPRGQPEPRQRTVVEAGHRTAPVAGEGDGHQGVTLVRDAASAALGVARITRRLCDWSAV</sequence>
<evidence type="ECO:0000256" key="1">
    <source>
        <dbReference type="SAM" id="MobiDB-lite"/>
    </source>
</evidence>
<proteinExistence type="predicted"/>
<dbReference type="NCBIfam" id="TIGR01451">
    <property type="entry name" value="B_ant_repeat"/>
    <property type="match status" value="1"/>
</dbReference>
<dbReference type="Gene3D" id="2.60.40.10">
    <property type="entry name" value="Immunoglobulins"/>
    <property type="match status" value="1"/>
</dbReference>
<feature type="region of interest" description="Disordered" evidence="1">
    <location>
        <begin position="182"/>
        <end position="239"/>
    </location>
</feature>
<evidence type="ECO:0000313" key="4">
    <source>
        <dbReference type="Proteomes" id="UP000600365"/>
    </source>
</evidence>
<evidence type="ECO:0000313" key="3">
    <source>
        <dbReference type="EMBL" id="GGN80237.1"/>
    </source>
</evidence>
<accession>A0A917YA93</accession>
<dbReference type="InterPro" id="IPR001434">
    <property type="entry name" value="OmcB-like_DUF11"/>
</dbReference>
<dbReference type="InterPro" id="IPR013783">
    <property type="entry name" value="Ig-like_fold"/>
</dbReference>
<comment type="caution">
    <text evidence="3">The sequence shown here is derived from an EMBL/GenBank/DDBJ whole genome shotgun (WGS) entry which is preliminary data.</text>
</comment>
<evidence type="ECO:0000259" key="2">
    <source>
        <dbReference type="Pfam" id="PF01345"/>
    </source>
</evidence>
<dbReference type="InterPro" id="IPR047589">
    <property type="entry name" value="DUF11_rpt"/>
</dbReference>
<feature type="compositionally biased region" description="Pro residues" evidence="1">
    <location>
        <begin position="114"/>
        <end position="128"/>
    </location>
</feature>
<gene>
    <name evidence="3" type="ORF">GCM10011579_065620</name>
</gene>
<organism evidence="3 4">
    <name type="scientific">Streptomyces albiflavescens</name>
    <dbReference type="NCBI Taxonomy" id="1623582"/>
    <lineage>
        <taxon>Bacteria</taxon>
        <taxon>Bacillati</taxon>
        <taxon>Actinomycetota</taxon>
        <taxon>Actinomycetes</taxon>
        <taxon>Kitasatosporales</taxon>
        <taxon>Streptomycetaceae</taxon>
        <taxon>Streptomyces</taxon>
    </lineage>
</organism>
<dbReference type="Pfam" id="PF01345">
    <property type="entry name" value="DUF11"/>
    <property type="match status" value="1"/>
</dbReference>
<dbReference type="EMBL" id="BMMM01000013">
    <property type="protein sequence ID" value="GGN80237.1"/>
    <property type="molecule type" value="Genomic_DNA"/>
</dbReference>
<keyword evidence="4" id="KW-1185">Reference proteome</keyword>
<dbReference type="RefSeq" id="WP_189189712.1">
    <property type="nucleotide sequence ID" value="NZ_BMMM01000013.1"/>
</dbReference>
<dbReference type="GO" id="GO:0005975">
    <property type="term" value="P:carbohydrate metabolic process"/>
    <property type="evidence" value="ECO:0007669"/>
    <property type="project" value="UniProtKB-ARBA"/>
</dbReference>
<dbReference type="AlphaFoldDB" id="A0A917YA93"/>
<protein>
    <recommendedName>
        <fullName evidence="2">DUF11 domain-containing protein</fullName>
    </recommendedName>
</protein>
<dbReference type="Proteomes" id="UP000600365">
    <property type="component" value="Unassembled WGS sequence"/>
</dbReference>
<reference evidence="3 4" key="1">
    <citation type="journal article" date="2014" name="Int. J. Syst. Evol. Microbiol.">
        <title>Complete genome sequence of Corynebacterium casei LMG S-19264T (=DSM 44701T), isolated from a smear-ripened cheese.</title>
        <authorList>
            <consortium name="US DOE Joint Genome Institute (JGI-PGF)"/>
            <person name="Walter F."/>
            <person name="Albersmeier A."/>
            <person name="Kalinowski J."/>
            <person name="Ruckert C."/>
        </authorList>
    </citation>
    <scope>NUCLEOTIDE SEQUENCE [LARGE SCALE GENOMIC DNA]</scope>
    <source>
        <strain evidence="3 4">CGMCC 4.7111</strain>
    </source>
</reference>
<feature type="domain" description="DUF11" evidence="2">
    <location>
        <begin position="130"/>
        <end position="185"/>
    </location>
</feature>
<feature type="region of interest" description="Disordered" evidence="1">
    <location>
        <begin position="110"/>
        <end position="146"/>
    </location>
</feature>